<feature type="transmembrane region" description="Helical" evidence="10">
    <location>
        <begin position="174"/>
        <end position="192"/>
    </location>
</feature>
<sequence length="475" mass="53851">MTTDIAACHHRLKVEMMKKKSLFFRIFLIFTGILILTLILVRHSYRVTIRPAIQNIFLEIGLQQTHAIANDLKRFLQEPIVEVHELKKFLQNAQTRYHAHLNLYRPDGTLQATSQDDESMVETLSLTELKEKIDTPLKLSIPGVVVSLLVDNQHLGFVHYRPIVHFERKVANRFFLFLVLVGSFIIFLIYLVSKSITRPVLSLTRAAHQIGQGDLQHYAPETGPTEFAELAKQFNRMTRRVMNLISSQRDLLAGISHELRSPLTRIRVAVQIMLEKEENEATLAMLNNIATEIENVDHLIGELVTISRLELGQEPISPHKIEPGIFLTQCLDEFNEKLTALPTAGSGVHIEVNCSQDLPSIMVDEIRMKRVLHNLLENAVRYSPHKIIVSLQFQNSTLLIVVRDFGPGLSPPEMENIFRPFYRSQDLNNSRPGLLSGIGLGLYISRQIVLSHGGTLEAQTPDHSSGTEMIIRLPL</sequence>
<organism evidence="13 14">
    <name type="scientific">candidate division CSSED10-310 bacterium</name>
    <dbReference type="NCBI Taxonomy" id="2855610"/>
    <lineage>
        <taxon>Bacteria</taxon>
        <taxon>Bacteria division CSSED10-310</taxon>
    </lineage>
</organism>
<dbReference type="SUPFAM" id="SSF47384">
    <property type="entry name" value="Homodimeric domain of signal transducing histidine kinase"/>
    <property type="match status" value="1"/>
</dbReference>
<dbReference type="SMART" id="SM00304">
    <property type="entry name" value="HAMP"/>
    <property type="match status" value="1"/>
</dbReference>
<dbReference type="InterPro" id="IPR003660">
    <property type="entry name" value="HAMP_dom"/>
</dbReference>
<keyword evidence="9 13" id="KW-0067">ATP-binding</keyword>
<keyword evidence="10" id="KW-1133">Transmembrane helix</keyword>
<evidence type="ECO:0000256" key="10">
    <source>
        <dbReference type="SAM" id="Phobius"/>
    </source>
</evidence>
<keyword evidence="7" id="KW-0547">Nucleotide-binding</keyword>
<dbReference type="Gene3D" id="3.30.565.10">
    <property type="entry name" value="Histidine kinase-like ATPase, C-terminal domain"/>
    <property type="match status" value="1"/>
</dbReference>
<evidence type="ECO:0000256" key="6">
    <source>
        <dbReference type="ARBA" id="ARBA00022679"/>
    </source>
</evidence>
<dbReference type="SMART" id="SM00387">
    <property type="entry name" value="HATPase_c"/>
    <property type="match status" value="1"/>
</dbReference>
<dbReference type="PANTHER" id="PTHR44936:SF10">
    <property type="entry name" value="SENSOR PROTEIN RSTB"/>
    <property type="match status" value="1"/>
</dbReference>
<dbReference type="InterPro" id="IPR005467">
    <property type="entry name" value="His_kinase_dom"/>
</dbReference>
<dbReference type="InterPro" id="IPR003594">
    <property type="entry name" value="HATPase_dom"/>
</dbReference>
<dbReference type="InterPro" id="IPR050980">
    <property type="entry name" value="2C_sensor_his_kinase"/>
</dbReference>
<feature type="domain" description="Histidine kinase" evidence="11">
    <location>
        <begin position="254"/>
        <end position="475"/>
    </location>
</feature>
<comment type="caution">
    <text evidence="13">The sequence shown here is derived from an EMBL/GenBank/DDBJ whole genome shotgun (WGS) entry which is preliminary data.</text>
</comment>
<dbReference type="InterPro" id="IPR036097">
    <property type="entry name" value="HisK_dim/P_sf"/>
</dbReference>
<dbReference type="EMBL" id="JBHPBY010000222">
    <property type="protein sequence ID" value="MFC1851760.1"/>
    <property type="molecule type" value="Genomic_DNA"/>
</dbReference>
<feature type="transmembrane region" description="Helical" evidence="10">
    <location>
        <begin position="22"/>
        <end position="41"/>
    </location>
</feature>
<evidence type="ECO:0000256" key="2">
    <source>
        <dbReference type="ARBA" id="ARBA00004651"/>
    </source>
</evidence>
<evidence type="ECO:0000256" key="1">
    <source>
        <dbReference type="ARBA" id="ARBA00000085"/>
    </source>
</evidence>
<dbReference type="PANTHER" id="PTHR44936">
    <property type="entry name" value="SENSOR PROTEIN CREC"/>
    <property type="match status" value="1"/>
</dbReference>
<evidence type="ECO:0000313" key="13">
    <source>
        <dbReference type="EMBL" id="MFC1851760.1"/>
    </source>
</evidence>
<dbReference type="CDD" id="cd00082">
    <property type="entry name" value="HisKA"/>
    <property type="match status" value="1"/>
</dbReference>
<evidence type="ECO:0000256" key="3">
    <source>
        <dbReference type="ARBA" id="ARBA00012438"/>
    </source>
</evidence>
<evidence type="ECO:0000256" key="8">
    <source>
        <dbReference type="ARBA" id="ARBA00022777"/>
    </source>
</evidence>
<dbReference type="Gene3D" id="1.10.287.130">
    <property type="match status" value="1"/>
</dbReference>
<dbReference type="SUPFAM" id="SSF158472">
    <property type="entry name" value="HAMP domain-like"/>
    <property type="match status" value="1"/>
</dbReference>
<evidence type="ECO:0000256" key="9">
    <source>
        <dbReference type="ARBA" id="ARBA00022840"/>
    </source>
</evidence>
<dbReference type="Proteomes" id="UP001594351">
    <property type="component" value="Unassembled WGS sequence"/>
</dbReference>
<dbReference type="InterPro" id="IPR036890">
    <property type="entry name" value="HATPase_C_sf"/>
</dbReference>
<evidence type="ECO:0000313" key="14">
    <source>
        <dbReference type="Proteomes" id="UP001594351"/>
    </source>
</evidence>
<evidence type="ECO:0000256" key="4">
    <source>
        <dbReference type="ARBA" id="ARBA00022475"/>
    </source>
</evidence>
<dbReference type="CDD" id="cd06225">
    <property type="entry name" value="HAMP"/>
    <property type="match status" value="1"/>
</dbReference>
<dbReference type="CDD" id="cd00075">
    <property type="entry name" value="HATPase"/>
    <property type="match status" value="1"/>
</dbReference>
<dbReference type="PROSITE" id="PS50885">
    <property type="entry name" value="HAMP"/>
    <property type="match status" value="1"/>
</dbReference>
<gene>
    <name evidence="13" type="ORF">ACFL27_16335</name>
</gene>
<accession>A0ABV6YZZ6</accession>
<dbReference type="Pfam" id="PF02518">
    <property type="entry name" value="HATPase_c"/>
    <property type="match status" value="1"/>
</dbReference>
<keyword evidence="6" id="KW-0808">Transferase</keyword>
<keyword evidence="5" id="KW-0597">Phosphoprotein</keyword>
<dbReference type="EC" id="2.7.13.3" evidence="3"/>
<comment type="subcellular location">
    <subcellularLocation>
        <location evidence="2">Cell membrane</location>
        <topology evidence="2">Multi-pass membrane protein</topology>
    </subcellularLocation>
</comment>
<comment type="catalytic activity">
    <reaction evidence="1">
        <text>ATP + protein L-histidine = ADP + protein N-phospho-L-histidine.</text>
        <dbReference type="EC" id="2.7.13.3"/>
    </reaction>
</comment>
<dbReference type="Pfam" id="PF00512">
    <property type="entry name" value="HisKA"/>
    <property type="match status" value="1"/>
</dbReference>
<keyword evidence="4" id="KW-1003">Cell membrane</keyword>
<keyword evidence="8" id="KW-0418">Kinase</keyword>
<dbReference type="Gene3D" id="6.10.340.10">
    <property type="match status" value="1"/>
</dbReference>
<keyword evidence="10" id="KW-0812">Transmembrane</keyword>
<dbReference type="PRINTS" id="PR00344">
    <property type="entry name" value="BCTRLSENSOR"/>
</dbReference>
<evidence type="ECO:0000259" key="12">
    <source>
        <dbReference type="PROSITE" id="PS50885"/>
    </source>
</evidence>
<dbReference type="SUPFAM" id="SSF55874">
    <property type="entry name" value="ATPase domain of HSP90 chaperone/DNA topoisomerase II/histidine kinase"/>
    <property type="match status" value="1"/>
</dbReference>
<evidence type="ECO:0000256" key="5">
    <source>
        <dbReference type="ARBA" id="ARBA00022553"/>
    </source>
</evidence>
<dbReference type="SMART" id="SM00388">
    <property type="entry name" value="HisKA"/>
    <property type="match status" value="1"/>
</dbReference>
<dbReference type="GO" id="GO:0005524">
    <property type="term" value="F:ATP binding"/>
    <property type="evidence" value="ECO:0007669"/>
    <property type="project" value="UniProtKB-KW"/>
</dbReference>
<reference evidence="13 14" key="1">
    <citation type="submission" date="2024-09" db="EMBL/GenBank/DDBJ databases">
        <title>Laminarin stimulates single cell rates of sulfate reduction while oxygen inhibits transcriptomic activity in coastal marine sediment.</title>
        <authorList>
            <person name="Lindsay M."/>
            <person name="Orcutt B."/>
            <person name="Emerson D."/>
            <person name="Stepanauskas R."/>
            <person name="D'Angelo T."/>
        </authorList>
    </citation>
    <scope>NUCLEOTIDE SEQUENCE [LARGE SCALE GENOMIC DNA]</scope>
    <source>
        <strain evidence="13">SAG AM-311-K15</strain>
    </source>
</reference>
<dbReference type="InterPro" id="IPR003661">
    <property type="entry name" value="HisK_dim/P_dom"/>
</dbReference>
<feature type="domain" description="HAMP" evidence="12">
    <location>
        <begin position="194"/>
        <end position="246"/>
    </location>
</feature>
<keyword evidence="14" id="KW-1185">Reference proteome</keyword>
<name>A0ABV6YZZ6_UNCC1</name>
<evidence type="ECO:0000256" key="7">
    <source>
        <dbReference type="ARBA" id="ARBA00022741"/>
    </source>
</evidence>
<protein>
    <recommendedName>
        <fullName evidence="3">histidine kinase</fullName>
        <ecNumber evidence="3">2.7.13.3</ecNumber>
    </recommendedName>
</protein>
<dbReference type="Pfam" id="PF00672">
    <property type="entry name" value="HAMP"/>
    <property type="match status" value="1"/>
</dbReference>
<dbReference type="PROSITE" id="PS50109">
    <property type="entry name" value="HIS_KIN"/>
    <property type="match status" value="1"/>
</dbReference>
<keyword evidence="10" id="KW-0472">Membrane</keyword>
<evidence type="ECO:0000259" key="11">
    <source>
        <dbReference type="PROSITE" id="PS50109"/>
    </source>
</evidence>
<proteinExistence type="predicted"/>
<dbReference type="InterPro" id="IPR004358">
    <property type="entry name" value="Sig_transdc_His_kin-like_C"/>
</dbReference>